<dbReference type="SUPFAM" id="SSF53850">
    <property type="entry name" value="Periplasmic binding protein-like II"/>
    <property type="match status" value="1"/>
</dbReference>
<name>A0ABU2JLY1_9ACTN</name>
<keyword evidence="5" id="KW-1185">Reference proteome</keyword>
<dbReference type="Pfam" id="PF00496">
    <property type="entry name" value="SBP_bac_5"/>
    <property type="match status" value="1"/>
</dbReference>
<protein>
    <submittedName>
        <fullName evidence="4">ABC transporter substrate-binding protein</fullName>
    </submittedName>
</protein>
<evidence type="ECO:0000259" key="3">
    <source>
        <dbReference type="Pfam" id="PF00496"/>
    </source>
</evidence>
<evidence type="ECO:0000256" key="2">
    <source>
        <dbReference type="SAM" id="SignalP"/>
    </source>
</evidence>
<dbReference type="InterPro" id="IPR039424">
    <property type="entry name" value="SBP_5"/>
</dbReference>
<dbReference type="InterPro" id="IPR030678">
    <property type="entry name" value="Peptide/Ni-bd"/>
</dbReference>
<evidence type="ECO:0000313" key="4">
    <source>
        <dbReference type="EMBL" id="MDT0265991.1"/>
    </source>
</evidence>
<proteinExistence type="predicted"/>
<comment type="caution">
    <text evidence="4">The sequence shown here is derived from an EMBL/GenBank/DDBJ whole genome shotgun (WGS) entry which is preliminary data.</text>
</comment>
<reference evidence="5" key="1">
    <citation type="submission" date="2023-07" db="EMBL/GenBank/DDBJ databases">
        <title>30 novel species of actinomycetes from the DSMZ collection.</title>
        <authorList>
            <person name="Nouioui I."/>
        </authorList>
    </citation>
    <scope>NUCLEOTIDE SEQUENCE [LARGE SCALE GENOMIC DNA]</scope>
    <source>
        <strain evidence="5">DSM 44915</strain>
    </source>
</reference>
<evidence type="ECO:0000256" key="1">
    <source>
        <dbReference type="ARBA" id="ARBA00022729"/>
    </source>
</evidence>
<dbReference type="Proteomes" id="UP001183410">
    <property type="component" value="Unassembled WGS sequence"/>
</dbReference>
<feature type="domain" description="Solute-binding protein family 5" evidence="3">
    <location>
        <begin position="106"/>
        <end position="472"/>
    </location>
</feature>
<dbReference type="PANTHER" id="PTHR30290">
    <property type="entry name" value="PERIPLASMIC BINDING COMPONENT OF ABC TRANSPORTER"/>
    <property type="match status" value="1"/>
</dbReference>
<organism evidence="4 5">
    <name type="scientific">Streptomyces chisholmiae</name>
    <dbReference type="NCBI Taxonomy" id="3075540"/>
    <lineage>
        <taxon>Bacteria</taxon>
        <taxon>Bacillati</taxon>
        <taxon>Actinomycetota</taxon>
        <taxon>Actinomycetes</taxon>
        <taxon>Kitasatosporales</taxon>
        <taxon>Streptomycetaceae</taxon>
        <taxon>Streptomyces</taxon>
    </lineage>
</organism>
<sequence>MPTGSPPTQRTPGRPARLALAGLALAAVTLAGCSPVQPTHIESVSRPDAFGSAADPAAVRDGGTLVFGLSTDPDKLDPTLTSSLVSKHVFASFCESLYAYDADSSITPQLAAELPEISADGTVYTIRLREDAVFADGDPLTADAVVTTFERNLELPTSQRRSELGPVLATEALDEHTVRITLAEPYAPFASVLADRPGMILSPRALAELGEDFGDAPVCVGPFRYTDRVAGTSISVSRDPLYYDADAVHLDRIEYRVVPDANIRAANLQSGAVQVADNISPQDIGALDADPAVEVLTATSPGFQGIHLNLGNTDGIGAEPVPLDTPLAQLPLVRQAFSLGVDRASLARAVFGGWYDPACGPLADSSPYATEASQACPDHDPERARELLTEAGVEIPFRIELKVPNQQDPLRYAQALKADAAEAGFDIAVVPTEFATLLTDADNGNYQAALLGWFGRPDPDGNLRSYMATRGSSNYTGYTNPRVDAWLDEATASDDPARRAAIYGELTRTLNEDLPYVYLYRQRTLVAVSQASGVRLDPVGVVRPAFAGLEQR</sequence>
<keyword evidence="1 2" id="KW-0732">Signal</keyword>
<dbReference type="Gene3D" id="3.40.190.10">
    <property type="entry name" value="Periplasmic binding protein-like II"/>
    <property type="match status" value="1"/>
</dbReference>
<dbReference type="Gene3D" id="3.10.105.10">
    <property type="entry name" value="Dipeptide-binding Protein, Domain 3"/>
    <property type="match status" value="1"/>
</dbReference>
<dbReference type="RefSeq" id="WP_311665890.1">
    <property type="nucleotide sequence ID" value="NZ_JAVREO010000003.1"/>
</dbReference>
<feature type="signal peptide" evidence="2">
    <location>
        <begin position="1"/>
        <end position="26"/>
    </location>
</feature>
<dbReference type="Gene3D" id="3.90.76.10">
    <property type="entry name" value="Dipeptide-binding Protein, Domain 1"/>
    <property type="match status" value="1"/>
</dbReference>
<dbReference type="InterPro" id="IPR000914">
    <property type="entry name" value="SBP_5_dom"/>
</dbReference>
<feature type="chain" id="PRO_5046746136" evidence="2">
    <location>
        <begin position="27"/>
        <end position="552"/>
    </location>
</feature>
<evidence type="ECO:0000313" key="5">
    <source>
        <dbReference type="Proteomes" id="UP001183410"/>
    </source>
</evidence>
<dbReference type="PANTHER" id="PTHR30290:SF38">
    <property type="entry name" value="D,D-DIPEPTIDE-BINDING PERIPLASMIC PROTEIN DDPA-RELATED"/>
    <property type="match status" value="1"/>
</dbReference>
<dbReference type="PIRSF" id="PIRSF002741">
    <property type="entry name" value="MppA"/>
    <property type="match status" value="1"/>
</dbReference>
<accession>A0ABU2JLY1</accession>
<dbReference type="EMBL" id="JAVREO010000003">
    <property type="protein sequence ID" value="MDT0265991.1"/>
    <property type="molecule type" value="Genomic_DNA"/>
</dbReference>
<gene>
    <name evidence="4" type="ORF">RM844_06755</name>
</gene>